<gene>
    <name evidence="4" type="ORF">V5O48_018955</name>
</gene>
<evidence type="ECO:0000256" key="2">
    <source>
        <dbReference type="ARBA" id="ARBA00023008"/>
    </source>
</evidence>
<feature type="non-terminal residue" evidence="4">
    <location>
        <position position="1"/>
    </location>
</feature>
<accession>A0ABR3EJQ5</accession>
<reference evidence="4 5" key="1">
    <citation type="submission" date="2024-02" db="EMBL/GenBank/DDBJ databases">
        <title>A draft genome for the cacao thread blight pathogen Marasmius crinis-equi.</title>
        <authorList>
            <person name="Cohen S.P."/>
            <person name="Baruah I.K."/>
            <person name="Amoako-Attah I."/>
            <person name="Bukari Y."/>
            <person name="Meinhardt L.W."/>
            <person name="Bailey B.A."/>
        </authorList>
    </citation>
    <scope>NUCLEOTIDE SEQUENCE [LARGE SCALE GENOMIC DNA]</scope>
    <source>
        <strain evidence="4 5">GH-76</strain>
    </source>
</reference>
<dbReference type="PRINTS" id="PR00092">
    <property type="entry name" value="TYROSINASE"/>
</dbReference>
<dbReference type="PROSITE" id="PS00498">
    <property type="entry name" value="TYROSINASE_2"/>
    <property type="match status" value="1"/>
</dbReference>
<protein>
    <recommendedName>
        <fullName evidence="3">Tyrosinase copper-binding domain-containing protein</fullName>
    </recommendedName>
</protein>
<sequence length="124" mass="14189">NVLDQKTFWSGFQYKFAGWPTPPRISQPHGSGHLTVGGDMGDFYSSPVDPLFFLYHANVDRIWWEWQVADPEQRLYLIDGPTSIDPPYEEVTLDFPLKMAGMAPTIPLKQVMDTENGLLCYSYE</sequence>
<evidence type="ECO:0000256" key="1">
    <source>
        <dbReference type="ARBA" id="ARBA00022723"/>
    </source>
</evidence>
<dbReference type="EMBL" id="JBAHYK010003912">
    <property type="protein sequence ID" value="KAL0563121.1"/>
    <property type="molecule type" value="Genomic_DNA"/>
</dbReference>
<evidence type="ECO:0000313" key="4">
    <source>
        <dbReference type="EMBL" id="KAL0563121.1"/>
    </source>
</evidence>
<dbReference type="PANTHER" id="PTHR11474">
    <property type="entry name" value="TYROSINASE FAMILY MEMBER"/>
    <property type="match status" value="1"/>
</dbReference>
<keyword evidence="2" id="KW-0186">Copper</keyword>
<evidence type="ECO:0000259" key="3">
    <source>
        <dbReference type="PROSITE" id="PS00498"/>
    </source>
</evidence>
<dbReference type="InterPro" id="IPR002227">
    <property type="entry name" value="Tyrosinase_Cu-bd"/>
</dbReference>
<comment type="caution">
    <text evidence="4">The sequence shown here is derived from an EMBL/GenBank/DDBJ whole genome shotgun (WGS) entry which is preliminary data.</text>
</comment>
<dbReference type="Proteomes" id="UP001465976">
    <property type="component" value="Unassembled WGS sequence"/>
</dbReference>
<dbReference type="Gene3D" id="1.10.1280.10">
    <property type="entry name" value="Di-copper center containing domain from catechol oxidase"/>
    <property type="match status" value="1"/>
</dbReference>
<dbReference type="SUPFAM" id="SSF48056">
    <property type="entry name" value="Di-copper centre-containing domain"/>
    <property type="match status" value="1"/>
</dbReference>
<proteinExistence type="predicted"/>
<dbReference type="InterPro" id="IPR008922">
    <property type="entry name" value="Di-copper_centre_dom_sf"/>
</dbReference>
<dbReference type="InterPro" id="IPR050316">
    <property type="entry name" value="Tyrosinase/Hemocyanin"/>
</dbReference>
<dbReference type="PANTHER" id="PTHR11474:SF126">
    <property type="entry name" value="TYROSINASE-LIKE PROTEIN TYR-1-RELATED"/>
    <property type="match status" value="1"/>
</dbReference>
<organism evidence="4 5">
    <name type="scientific">Marasmius crinis-equi</name>
    <dbReference type="NCBI Taxonomy" id="585013"/>
    <lineage>
        <taxon>Eukaryota</taxon>
        <taxon>Fungi</taxon>
        <taxon>Dikarya</taxon>
        <taxon>Basidiomycota</taxon>
        <taxon>Agaricomycotina</taxon>
        <taxon>Agaricomycetes</taxon>
        <taxon>Agaricomycetidae</taxon>
        <taxon>Agaricales</taxon>
        <taxon>Marasmiineae</taxon>
        <taxon>Marasmiaceae</taxon>
        <taxon>Marasmius</taxon>
    </lineage>
</organism>
<keyword evidence="5" id="KW-1185">Reference proteome</keyword>
<dbReference type="Pfam" id="PF00264">
    <property type="entry name" value="Tyrosinase"/>
    <property type="match status" value="1"/>
</dbReference>
<keyword evidence="1" id="KW-0479">Metal-binding</keyword>
<name>A0ABR3EJQ5_9AGAR</name>
<evidence type="ECO:0000313" key="5">
    <source>
        <dbReference type="Proteomes" id="UP001465976"/>
    </source>
</evidence>
<feature type="domain" description="Tyrosinase copper-binding" evidence="3">
    <location>
        <begin position="49"/>
        <end position="60"/>
    </location>
</feature>